<dbReference type="Proteomes" id="UP000694385">
    <property type="component" value="Unassembled WGS sequence"/>
</dbReference>
<comment type="similarity">
    <text evidence="7">Belongs to the TRAFAC class TrmE-Era-EngA-EngB-Septin-like GTPase superfamily. Septin GTPase family.</text>
</comment>
<accession>A0A8C5LFE6</accession>
<dbReference type="InterPro" id="IPR030379">
    <property type="entry name" value="G_SEPTIN_dom"/>
</dbReference>
<dbReference type="Ensembl" id="ENSJJAT00000028803.1">
    <property type="protein sequence ID" value="ENSJJAP00000022239.1"/>
    <property type="gene ID" value="ENSJJAG00000022351.1"/>
</dbReference>
<evidence type="ECO:0000256" key="8">
    <source>
        <dbReference type="SAM" id="MobiDB-lite"/>
    </source>
</evidence>
<evidence type="ECO:0000256" key="5">
    <source>
        <dbReference type="ARBA" id="ARBA00023134"/>
    </source>
</evidence>
<organism evidence="10 11">
    <name type="scientific">Jaculus jaculus</name>
    <name type="common">Lesser Egyptian jerboa</name>
    <dbReference type="NCBI Taxonomy" id="51337"/>
    <lineage>
        <taxon>Eukaryota</taxon>
        <taxon>Metazoa</taxon>
        <taxon>Chordata</taxon>
        <taxon>Craniata</taxon>
        <taxon>Vertebrata</taxon>
        <taxon>Euteleostomi</taxon>
        <taxon>Mammalia</taxon>
        <taxon>Eutheria</taxon>
        <taxon>Euarchontoglires</taxon>
        <taxon>Glires</taxon>
        <taxon>Rodentia</taxon>
        <taxon>Myomorpha</taxon>
        <taxon>Dipodoidea</taxon>
        <taxon>Dipodidae</taxon>
        <taxon>Dipodinae</taxon>
        <taxon>Jaculus</taxon>
    </lineage>
</organism>
<keyword evidence="3" id="KW-0132">Cell division</keyword>
<comment type="subcellular location">
    <subcellularLocation>
        <location evidence="1">Cytoplasm</location>
    </subcellularLocation>
</comment>
<dbReference type="PROSITE" id="PS51719">
    <property type="entry name" value="G_SEPTIN"/>
    <property type="match status" value="1"/>
</dbReference>
<feature type="compositionally biased region" description="Low complexity" evidence="8">
    <location>
        <begin position="76"/>
        <end position="89"/>
    </location>
</feature>
<dbReference type="Pfam" id="PF00735">
    <property type="entry name" value="Septin"/>
    <property type="match status" value="1"/>
</dbReference>
<evidence type="ECO:0000256" key="6">
    <source>
        <dbReference type="ARBA" id="ARBA00023306"/>
    </source>
</evidence>
<sequence length="459" mass="52883">MIKHFLEDTSDDAELSKFVKDFAGSEHYHPSEAKTSGSRPQILEPGPQAPDLYDDDLELRSTSWPHSSDSQQYFCAPAPLSPSARPRSPWGKLDPYDSSEDDKEYVGFATLPNQVHRKSVKKGFDFTLMVAGESGLGKSTLVNSLFLTDLYRDRKLLGAEERIMQTVEITKHAVDIEEKGVRLRLTIVDTPGFGDAVNNTECWKPVAEYIDQQFEQYFRDESGLNRKNIQDNRVHCCLYFISPFGHGLRPLDVEFMKALHQRVNIVPILAKADTLTPPEVDRKKCKIREEIEHFGIKIYQFPDCDSDEDEDFKLQDQALKESIPFAVIGSNTVVEARGRRVRGRLYPWGIVEVENPGHCDFVKLRTMLVRTHMQDLKDVTRETHYENYRAQCIQSMTRLVVKERNRNKLTRESGTDFPIPAVPPGTDPETEKLIREKDEELRRMQEMLHKIQRQMKETH</sequence>
<dbReference type="InterPro" id="IPR027417">
    <property type="entry name" value="P-loop_NTPase"/>
</dbReference>
<evidence type="ECO:0000256" key="4">
    <source>
        <dbReference type="ARBA" id="ARBA00022741"/>
    </source>
</evidence>
<dbReference type="GO" id="GO:0051301">
    <property type="term" value="P:cell division"/>
    <property type="evidence" value="ECO:0007669"/>
    <property type="project" value="UniProtKB-KW"/>
</dbReference>
<reference evidence="10" key="1">
    <citation type="submission" date="2025-08" db="UniProtKB">
        <authorList>
            <consortium name="Ensembl"/>
        </authorList>
    </citation>
    <scope>IDENTIFICATION</scope>
</reference>
<evidence type="ECO:0000256" key="7">
    <source>
        <dbReference type="RuleBase" id="RU004560"/>
    </source>
</evidence>
<evidence type="ECO:0000256" key="3">
    <source>
        <dbReference type="ARBA" id="ARBA00022618"/>
    </source>
</evidence>
<feature type="region of interest" description="Disordered" evidence="8">
    <location>
        <begin position="410"/>
        <end position="430"/>
    </location>
</feature>
<dbReference type="PANTHER" id="PTHR18884">
    <property type="entry name" value="SEPTIN"/>
    <property type="match status" value="1"/>
</dbReference>
<dbReference type="FunFam" id="3.40.50.300:FF:000064">
    <property type="entry name" value="Septin 4"/>
    <property type="match status" value="1"/>
</dbReference>
<evidence type="ECO:0000256" key="1">
    <source>
        <dbReference type="ARBA" id="ARBA00004496"/>
    </source>
</evidence>
<dbReference type="RefSeq" id="XP_004670008.1">
    <property type="nucleotide sequence ID" value="XM_004669951.3"/>
</dbReference>
<feature type="domain" description="Septin-type G" evidence="9">
    <location>
        <begin position="122"/>
        <end position="395"/>
    </location>
</feature>
<keyword evidence="6" id="KW-0131">Cell cycle</keyword>
<keyword evidence="11" id="KW-1185">Reference proteome</keyword>
<dbReference type="SUPFAM" id="SSF52540">
    <property type="entry name" value="P-loop containing nucleoside triphosphate hydrolases"/>
    <property type="match status" value="1"/>
</dbReference>
<reference evidence="10" key="2">
    <citation type="submission" date="2025-09" db="UniProtKB">
        <authorList>
            <consortium name="Ensembl"/>
        </authorList>
    </citation>
    <scope>IDENTIFICATION</scope>
</reference>
<dbReference type="OrthoDB" id="416553at2759"/>
<keyword evidence="5 7" id="KW-0342">GTP-binding</keyword>
<dbReference type="CDD" id="cd01850">
    <property type="entry name" value="CDC_Septin"/>
    <property type="match status" value="1"/>
</dbReference>
<gene>
    <name evidence="10" type="primary">Septin4</name>
</gene>
<keyword evidence="4 7" id="KW-0547">Nucleotide-binding</keyword>
<evidence type="ECO:0000313" key="10">
    <source>
        <dbReference type="Ensembl" id="ENSJJAP00000022239.1"/>
    </source>
</evidence>
<proteinExistence type="inferred from homology"/>
<dbReference type="GO" id="GO:0005938">
    <property type="term" value="C:cell cortex"/>
    <property type="evidence" value="ECO:0007669"/>
    <property type="project" value="UniProtKB-ARBA"/>
</dbReference>
<dbReference type="GO" id="GO:0005525">
    <property type="term" value="F:GTP binding"/>
    <property type="evidence" value="ECO:0007669"/>
    <property type="project" value="UniProtKB-KW"/>
</dbReference>
<feature type="region of interest" description="Disordered" evidence="8">
    <location>
        <begin position="27"/>
        <end position="96"/>
    </location>
</feature>
<name>A0A8C5LFE6_JACJA</name>
<dbReference type="InterPro" id="IPR016491">
    <property type="entry name" value="Septin"/>
</dbReference>
<dbReference type="AlphaFoldDB" id="A0A8C5LFE6"/>
<evidence type="ECO:0000313" key="11">
    <source>
        <dbReference type="Proteomes" id="UP000694385"/>
    </source>
</evidence>
<protein>
    <recommendedName>
        <fullName evidence="9">Septin-type G domain-containing protein</fullName>
    </recommendedName>
</protein>
<evidence type="ECO:0000256" key="2">
    <source>
        <dbReference type="ARBA" id="ARBA00022490"/>
    </source>
</evidence>
<dbReference type="CTD" id="5414"/>
<feature type="compositionally biased region" description="Polar residues" evidence="8">
    <location>
        <begin position="60"/>
        <end position="73"/>
    </location>
</feature>
<dbReference type="Gene3D" id="3.40.50.300">
    <property type="entry name" value="P-loop containing nucleotide triphosphate hydrolases"/>
    <property type="match status" value="1"/>
</dbReference>
<dbReference type="GeneTree" id="ENSGT00940000157152"/>
<dbReference type="GeneID" id="101606735"/>
<evidence type="ECO:0000259" key="9">
    <source>
        <dbReference type="PROSITE" id="PS51719"/>
    </source>
</evidence>
<keyword evidence="2" id="KW-0963">Cytoplasm</keyword>